<dbReference type="CDD" id="cd05251">
    <property type="entry name" value="NmrA_like_SDR_a"/>
    <property type="match status" value="1"/>
</dbReference>
<dbReference type="Gene3D" id="3.40.50.720">
    <property type="entry name" value="NAD(P)-binding Rossmann-like Domain"/>
    <property type="match status" value="1"/>
</dbReference>
<dbReference type="PANTHER" id="PTHR42748">
    <property type="entry name" value="NITROGEN METABOLITE REPRESSION PROTEIN NMRA FAMILY MEMBER"/>
    <property type="match status" value="1"/>
</dbReference>
<dbReference type="SUPFAM" id="SSF51735">
    <property type="entry name" value="NAD(P)-binding Rossmann-fold domains"/>
    <property type="match status" value="1"/>
</dbReference>
<evidence type="ECO:0000313" key="4">
    <source>
        <dbReference type="EMBL" id="WTW69702.1"/>
    </source>
</evidence>
<evidence type="ECO:0000256" key="2">
    <source>
        <dbReference type="ARBA" id="ARBA00022857"/>
    </source>
</evidence>
<dbReference type="InterPro" id="IPR051164">
    <property type="entry name" value="NmrA-like_oxidored"/>
</dbReference>
<evidence type="ECO:0000256" key="1">
    <source>
        <dbReference type="ARBA" id="ARBA00006328"/>
    </source>
</evidence>
<protein>
    <submittedName>
        <fullName evidence="4">NmrA/HSCARG family protein</fullName>
    </submittedName>
</protein>
<comment type="similarity">
    <text evidence="1">Belongs to the NmrA-type oxidoreductase family.</text>
</comment>
<keyword evidence="2" id="KW-0521">NADP</keyword>
<accession>A0AAU2VRF5</accession>
<sequence length="296" mass="31411">MSENRVVVVTGATGRQGGAAARALLSRGWAVRALVRDPDKGEALALKEAGAILFRGDLDDVASLDAALAGAYGVFSVQTFTGPDGLVGEVRQGKAVAAAAARAGVAHFVYSSVGGADRPGEVRHFATKGEVERHIEALGLPATILRPTFFITNFEGLGPQWAEGSLVLTLAVLERTRLQMITPADIGNIAAEAFGAPADYLGRVIEIAGDELTGPQMAEVFSRAAGRPVRFDSQPIEEVRAFSEEMAAMFDWFNTVGFVADLATLRDRHPYLTTLEGWVRDHWTVPTEPAAPAPGE</sequence>
<gene>
    <name evidence="4" type="ORF">OG398_16180</name>
</gene>
<proteinExistence type="inferred from homology"/>
<dbReference type="AlphaFoldDB" id="A0AAU2VRF5"/>
<organism evidence="4">
    <name type="scientific">Streptomyces sp. NBC_00008</name>
    <dbReference type="NCBI Taxonomy" id="2903610"/>
    <lineage>
        <taxon>Bacteria</taxon>
        <taxon>Bacillati</taxon>
        <taxon>Actinomycetota</taxon>
        <taxon>Actinomycetes</taxon>
        <taxon>Kitasatosporales</taxon>
        <taxon>Streptomycetaceae</taxon>
        <taxon>Streptomyces</taxon>
    </lineage>
</organism>
<evidence type="ECO:0000259" key="3">
    <source>
        <dbReference type="Pfam" id="PF05368"/>
    </source>
</evidence>
<dbReference type="InterPro" id="IPR036291">
    <property type="entry name" value="NAD(P)-bd_dom_sf"/>
</dbReference>
<name>A0AAU2VRF5_9ACTN</name>
<dbReference type="Pfam" id="PF05368">
    <property type="entry name" value="NmrA"/>
    <property type="match status" value="1"/>
</dbReference>
<dbReference type="Gene3D" id="3.90.25.10">
    <property type="entry name" value="UDP-galactose 4-epimerase, domain 1"/>
    <property type="match status" value="1"/>
</dbReference>
<dbReference type="EMBL" id="CP108313">
    <property type="protein sequence ID" value="WTW69702.1"/>
    <property type="molecule type" value="Genomic_DNA"/>
</dbReference>
<dbReference type="InterPro" id="IPR008030">
    <property type="entry name" value="NmrA-like"/>
</dbReference>
<reference evidence="4" key="1">
    <citation type="submission" date="2022-10" db="EMBL/GenBank/DDBJ databases">
        <title>The complete genomes of actinobacterial strains from the NBC collection.</title>
        <authorList>
            <person name="Joergensen T.S."/>
            <person name="Alvarez Arevalo M."/>
            <person name="Sterndorff E.B."/>
            <person name="Faurdal D."/>
            <person name="Vuksanovic O."/>
            <person name="Mourched A.-S."/>
            <person name="Charusanti P."/>
            <person name="Shaw S."/>
            <person name="Blin K."/>
            <person name="Weber T."/>
        </authorList>
    </citation>
    <scope>NUCLEOTIDE SEQUENCE</scope>
    <source>
        <strain evidence="4">NBC_00008</strain>
    </source>
</reference>
<dbReference type="PANTHER" id="PTHR42748:SF7">
    <property type="entry name" value="NMRA LIKE REDOX SENSOR 1-RELATED"/>
    <property type="match status" value="1"/>
</dbReference>
<feature type="domain" description="NmrA-like" evidence="3">
    <location>
        <begin position="4"/>
        <end position="259"/>
    </location>
</feature>